<keyword evidence="2" id="KW-1133">Transmembrane helix</keyword>
<evidence type="ECO:0000256" key="1">
    <source>
        <dbReference type="SAM" id="MobiDB-lite"/>
    </source>
</evidence>
<name>B5HMT8_STRX2</name>
<dbReference type="eggNOG" id="ENOG5031XA4">
    <property type="taxonomic scope" value="Bacteria"/>
</dbReference>
<evidence type="ECO:0000256" key="2">
    <source>
        <dbReference type="SAM" id="Phobius"/>
    </source>
</evidence>
<evidence type="ECO:0000313" key="3">
    <source>
        <dbReference type="EMBL" id="EDY54143.2"/>
    </source>
</evidence>
<dbReference type="OrthoDB" id="4338846at2"/>
<dbReference type="HOGENOM" id="CLU_1834112_0_0_11"/>
<gene>
    <name evidence="3" type="ORF">SSEG_08458</name>
</gene>
<keyword evidence="2" id="KW-0812">Transmembrane</keyword>
<dbReference type="AlphaFoldDB" id="B5HMT8"/>
<dbReference type="Proteomes" id="UP000002785">
    <property type="component" value="Chromosome"/>
</dbReference>
<accession>B5HMT8</accession>
<dbReference type="EMBL" id="CM000951">
    <property type="protein sequence ID" value="EDY54143.2"/>
    <property type="molecule type" value="Genomic_DNA"/>
</dbReference>
<dbReference type="RefSeq" id="WP_007384693.1">
    <property type="nucleotide sequence ID" value="NZ_CM000951.1"/>
</dbReference>
<evidence type="ECO:0000313" key="4">
    <source>
        <dbReference type="Proteomes" id="UP000002785"/>
    </source>
</evidence>
<feature type="region of interest" description="Disordered" evidence="1">
    <location>
        <begin position="80"/>
        <end position="140"/>
    </location>
</feature>
<protein>
    <submittedName>
        <fullName evidence="3">Uncharacterized protein</fullName>
    </submittedName>
</protein>
<keyword evidence="2" id="KW-0472">Membrane</keyword>
<proteinExistence type="predicted"/>
<reference evidence="3" key="1">
    <citation type="submission" date="2009-10" db="EMBL/GenBank/DDBJ databases">
        <title>The genome sequence of Streptomyces sviceus strain ATCC 29083.</title>
        <authorList>
            <consortium name="The Broad Institute Genome Sequencing Platform"/>
            <consortium name="Broad Institute Microbial Sequencing Center"/>
            <person name="Fischbach M."/>
            <person name="Godfrey P."/>
            <person name="Ward D."/>
            <person name="Young S."/>
            <person name="Zeng Q."/>
            <person name="Koehrsen M."/>
            <person name="Alvarado L."/>
            <person name="Berlin A.M."/>
            <person name="Bochicchio J."/>
            <person name="Borenstein D."/>
            <person name="Chapman S.B."/>
            <person name="Chen Z."/>
            <person name="Engels R."/>
            <person name="Freedman E."/>
            <person name="Gellesch M."/>
            <person name="Goldberg J."/>
            <person name="Griggs A."/>
            <person name="Gujja S."/>
            <person name="Heilman E.R."/>
            <person name="Heiman D.I."/>
            <person name="Hepburn T.A."/>
            <person name="Howarth C."/>
            <person name="Jen D."/>
            <person name="Larson L."/>
            <person name="Lewis B."/>
            <person name="Mehta T."/>
            <person name="Park D."/>
            <person name="Pearson M."/>
            <person name="Richards J."/>
            <person name="Roberts A."/>
            <person name="Saif S."/>
            <person name="Shea T.D."/>
            <person name="Shenoy N."/>
            <person name="Sisk P."/>
            <person name="Stolte C."/>
            <person name="Sykes S.N."/>
            <person name="Thomson T."/>
            <person name="Walk T."/>
            <person name="White J."/>
            <person name="Yandava C."/>
            <person name="Straight P."/>
            <person name="Clardy J."/>
            <person name="Hung D."/>
            <person name="Kolter R."/>
            <person name="Mekalanos J."/>
            <person name="Walker S."/>
            <person name="Walsh C.T."/>
            <person name="Wieland-Brown L.C."/>
            <person name="Haas B."/>
            <person name="Nusbaum C."/>
            <person name="Birren B."/>
        </authorList>
    </citation>
    <scope>NUCLEOTIDE SEQUENCE [LARGE SCALE GENOMIC DNA]</scope>
    <source>
        <strain evidence="3">ATCC 29083</strain>
    </source>
</reference>
<sequence>MYDSDAYGEETYGEGEYGEGARVRSAFEAVLDGSREPALPSVTDAAVVGGRRIRRRRTAVSGAVGALVAAALTAGIVAALPGTDPGRSSVPLAPAGSPPPADSGPLSPSAVPSEPSTVPTPRPGTSGISTGDAPLSSPAP</sequence>
<organism evidence="3 4">
    <name type="scientific">Streptomyces sviceus (strain ATCC 29083 / DSM 924 / JCM 4929 / NBRC 13980 / NCIMB 11184 / NRRL 5439 / UC 5370)</name>
    <dbReference type="NCBI Taxonomy" id="463191"/>
    <lineage>
        <taxon>Bacteria</taxon>
        <taxon>Bacillati</taxon>
        <taxon>Actinomycetota</taxon>
        <taxon>Actinomycetes</taxon>
        <taxon>Kitasatosporales</taxon>
        <taxon>Streptomycetaceae</taxon>
        <taxon>Streptomyces</taxon>
    </lineage>
</organism>
<feature type="transmembrane region" description="Helical" evidence="2">
    <location>
        <begin position="59"/>
        <end position="80"/>
    </location>
</feature>
<keyword evidence="4" id="KW-1185">Reference proteome</keyword>